<comment type="similarity">
    <text evidence="1">Belongs to the leucine-binding protein family.</text>
</comment>
<dbReference type="SUPFAM" id="SSF53822">
    <property type="entry name" value="Periplasmic binding protein-like I"/>
    <property type="match status" value="1"/>
</dbReference>
<keyword evidence="2 4" id="KW-0732">Signal</keyword>
<name>A0A916XKD3_9HYPH</name>
<evidence type="ECO:0000256" key="4">
    <source>
        <dbReference type="SAM" id="SignalP"/>
    </source>
</evidence>
<sequence>MTSFHRLLLGAAAIASLAAAPAASAEDVLRVGAILAISGPASSYGGPAEKGLKLIFDSLAKEGLAGRKVKLSVYDTEGNSTKAVQFYRRLVDNDEVDVVLGPSTSGESLAVVPVANQLKVPNITYGGAEPITKPVTPYVFALSPTDRLVVESILDHLRGRGAKTAAVIYSTDGFGQSGGGIVQERAAAFGIDLVAVESFSPQDTNMTPQLLRVREKKPDAVIIWSANPAPTIVLRNAQEIGLKLPFYVSYANASLSFIAQTGAAAEGVYVAALPIVAPEVLPDSDPRKAPLASFDKAYRERWGVPPDQTSGHALDSKIVLDAALKAIDGPVTREALRGAIERVKMCGADGCREVTPEDHRGLDKNALVLMQVRDGRFQEVR</sequence>
<evidence type="ECO:0000256" key="3">
    <source>
        <dbReference type="ARBA" id="ARBA00022970"/>
    </source>
</evidence>
<dbReference type="CDD" id="cd06333">
    <property type="entry name" value="PBP1_ABC_RPA1789-like"/>
    <property type="match status" value="1"/>
</dbReference>
<feature type="domain" description="Leucine-binding protein" evidence="5">
    <location>
        <begin position="29"/>
        <end position="375"/>
    </location>
</feature>
<organism evidence="6 7">
    <name type="scientific">Chelatococcus reniformis</name>
    <dbReference type="NCBI Taxonomy" id="1494448"/>
    <lineage>
        <taxon>Bacteria</taxon>
        <taxon>Pseudomonadati</taxon>
        <taxon>Pseudomonadota</taxon>
        <taxon>Alphaproteobacteria</taxon>
        <taxon>Hyphomicrobiales</taxon>
        <taxon>Chelatococcaceae</taxon>
        <taxon>Chelatococcus</taxon>
    </lineage>
</organism>
<reference evidence="6" key="2">
    <citation type="submission" date="2020-09" db="EMBL/GenBank/DDBJ databases">
        <authorList>
            <person name="Sun Q."/>
            <person name="Zhou Y."/>
        </authorList>
    </citation>
    <scope>NUCLEOTIDE SEQUENCE</scope>
    <source>
        <strain evidence="6">CGMCC 1.12919</strain>
    </source>
</reference>
<dbReference type="PANTHER" id="PTHR30483:SF38">
    <property type="entry name" value="BLR7848 PROTEIN"/>
    <property type="match status" value="1"/>
</dbReference>
<dbReference type="InterPro" id="IPR028081">
    <property type="entry name" value="Leu-bd"/>
</dbReference>
<accession>A0A916XKD3</accession>
<feature type="signal peptide" evidence="4">
    <location>
        <begin position="1"/>
        <end position="25"/>
    </location>
</feature>
<protein>
    <submittedName>
        <fullName evidence="6">Branched-chain amino acid ABC transporter substrate-binding protein</fullName>
    </submittedName>
</protein>
<dbReference type="InterPro" id="IPR051010">
    <property type="entry name" value="BCAA_transport"/>
</dbReference>
<reference evidence="6" key="1">
    <citation type="journal article" date="2014" name="Int. J. Syst. Evol. Microbiol.">
        <title>Complete genome sequence of Corynebacterium casei LMG S-19264T (=DSM 44701T), isolated from a smear-ripened cheese.</title>
        <authorList>
            <consortium name="US DOE Joint Genome Institute (JGI-PGF)"/>
            <person name="Walter F."/>
            <person name="Albersmeier A."/>
            <person name="Kalinowski J."/>
            <person name="Ruckert C."/>
        </authorList>
    </citation>
    <scope>NUCLEOTIDE SEQUENCE</scope>
    <source>
        <strain evidence="6">CGMCC 1.12919</strain>
    </source>
</reference>
<gene>
    <name evidence="6" type="primary">livK-2</name>
    <name evidence="6" type="ORF">GCM10010994_40390</name>
</gene>
<comment type="caution">
    <text evidence="6">The sequence shown here is derived from an EMBL/GenBank/DDBJ whole genome shotgun (WGS) entry which is preliminary data.</text>
</comment>
<dbReference type="RefSeq" id="WP_188610973.1">
    <property type="nucleotide sequence ID" value="NZ_BMGG01000007.1"/>
</dbReference>
<keyword evidence="3" id="KW-0813">Transport</keyword>
<dbReference type="Proteomes" id="UP000637002">
    <property type="component" value="Unassembled WGS sequence"/>
</dbReference>
<proteinExistence type="inferred from homology"/>
<dbReference type="GO" id="GO:0006865">
    <property type="term" value="P:amino acid transport"/>
    <property type="evidence" value="ECO:0007669"/>
    <property type="project" value="UniProtKB-KW"/>
</dbReference>
<dbReference type="InterPro" id="IPR028082">
    <property type="entry name" value="Peripla_BP_I"/>
</dbReference>
<feature type="chain" id="PRO_5036757474" evidence="4">
    <location>
        <begin position="26"/>
        <end position="381"/>
    </location>
</feature>
<dbReference type="AlphaFoldDB" id="A0A916XKD3"/>
<keyword evidence="7" id="KW-1185">Reference proteome</keyword>
<dbReference type="PANTHER" id="PTHR30483">
    <property type="entry name" value="LEUCINE-SPECIFIC-BINDING PROTEIN"/>
    <property type="match status" value="1"/>
</dbReference>
<evidence type="ECO:0000313" key="6">
    <source>
        <dbReference type="EMBL" id="GGC78082.1"/>
    </source>
</evidence>
<evidence type="ECO:0000259" key="5">
    <source>
        <dbReference type="Pfam" id="PF13458"/>
    </source>
</evidence>
<evidence type="ECO:0000313" key="7">
    <source>
        <dbReference type="Proteomes" id="UP000637002"/>
    </source>
</evidence>
<dbReference type="Gene3D" id="3.40.50.2300">
    <property type="match status" value="2"/>
</dbReference>
<dbReference type="Pfam" id="PF13458">
    <property type="entry name" value="Peripla_BP_6"/>
    <property type="match status" value="1"/>
</dbReference>
<dbReference type="EMBL" id="BMGG01000007">
    <property type="protein sequence ID" value="GGC78082.1"/>
    <property type="molecule type" value="Genomic_DNA"/>
</dbReference>
<evidence type="ECO:0000256" key="2">
    <source>
        <dbReference type="ARBA" id="ARBA00022729"/>
    </source>
</evidence>
<evidence type="ECO:0000256" key="1">
    <source>
        <dbReference type="ARBA" id="ARBA00010062"/>
    </source>
</evidence>
<keyword evidence="3" id="KW-0029">Amino-acid transport</keyword>